<dbReference type="EMBL" id="QQSY01000003">
    <property type="protein sequence ID" value="RDI98109.1"/>
    <property type="molecule type" value="Genomic_DNA"/>
</dbReference>
<evidence type="ECO:0000256" key="3">
    <source>
        <dbReference type="ARBA" id="ARBA00023186"/>
    </source>
</evidence>
<keyword evidence="3 4" id="KW-0143">Chaperone</keyword>
<dbReference type="Gene3D" id="3.30.70.920">
    <property type="match status" value="1"/>
</dbReference>
<protein>
    <recommendedName>
        <fullName evidence="4">Chaperone NapD</fullName>
    </recommendedName>
    <alternativeName>
        <fullName evidence="4">NapA signal peptide-binding chaperone NapD</fullName>
    </alternativeName>
</protein>
<comment type="function">
    <text evidence="4">Chaperone for NapA, the catalytic subunit of the periplasmic nitrate reductase. It binds directly and specifically to the twin-arginine signal peptide of NapA, preventing premature interaction with the Tat translocase and premature export.</text>
</comment>
<keyword evidence="2 4" id="KW-0963">Cytoplasm</keyword>
<dbReference type="PANTHER" id="PTHR38603:SF1">
    <property type="entry name" value="CHAPERONE NAPD"/>
    <property type="match status" value="1"/>
</dbReference>
<evidence type="ECO:0000313" key="6">
    <source>
        <dbReference type="Proteomes" id="UP000254711"/>
    </source>
</evidence>
<dbReference type="GO" id="GO:0005737">
    <property type="term" value="C:cytoplasm"/>
    <property type="evidence" value="ECO:0007669"/>
    <property type="project" value="UniProtKB-SubCell"/>
</dbReference>
<gene>
    <name evidence="4" type="primary">napD</name>
    <name evidence="5" type="ORF">DVT68_13585</name>
</gene>
<evidence type="ECO:0000313" key="5">
    <source>
        <dbReference type="EMBL" id="RDI98109.1"/>
    </source>
</evidence>
<dbReference type="AlphaFoldDB" id="A0A370K631"/>
<sequence>MSSEQHISSLVVLHRPDALRAVQSFARAHPSLQIAAHGDCRCVVLCETDDQRAVMDLIDGMGDLPGVISVSLIYHHAESPEELDEPVGPVAHT</sequence>
<comment type="caution">
    <text evidence="5">The sequence shown here is derived from an EMBL/GenBank/DDBJ whole genome shotgun (WGS) entry which is preliminary data.</text>
</comment>
<comment type="similarity">
    <text evidence="4">Belongs to the NapD family.</text>
</comment>
<dbReference type="InterPro" id="IPR005623">
    <property type="entry name" value="Chaperone_NapD_NO3_reduct"/>
</dbReference>
<name>A0A370K631_9GAMM</name>
<dbReference type="HAMAP" id="MF_02200">
    <property type="entry name" value="NapD"/>
    <property type="match status" value="1"/>
</dbReference>
<proteinExistence type="inferred from homology"/>
<dbReference type="RefSeq" id="WP_114825627.1">
    <property type="nucleotide sequence ID" value="NZ_QQSY01000003.1"/>
</dbReference>
<comment type="subcellular location">
    <subcellularLocation>
        <location evidence="1 4">Cytoplasm</location>
    </subcellularLocation>
</comment>
<dbReference type="Pfam" id="PF03927">
    <property type="entry name" value="NapD"/>
    <property type="match status" value="1"/>
</dbReference>
<dbReference type="PANTHER" id="PTHR38603">
    <property type="entry name" value="CHAPERONE NAPD"/>
    <property type="match status" value="1"/>
</dbReference>
<keyword evidence="6" id="KW-1185">Reference proteome</keyword>
<reference evidence="5 6" key="1">
    <citation type="submission" date="2018-07" db="EMBL/GenBank/DDBJ databases">
        <title>Dyella solisilvae sp. nov., isolated from the pine and broad-leaved mixed forest soil.</title>
        <authorList>
            <person name="Gao Z."/>
            <person name="Qiu L."/>
        </authorList>
    </citation>
    <scope>NUCLEOTIDE SEQUENCE [LARGE SCALE GENOMIC DNA]</scope>
    <source>
        <strain evidence="5 6">DHG54</strain>
    </source>
</reference>
<dbReference type="Proteomes" id="UP000254711">
    <property type="component" value="Unassembled WGS sequence"/>
</dbReference>
<dbReference type="GO" id="GO:0005048">
    <property type="term" value="F:signal sequence binding"/>
    <property type="evidence" value="ECO:0007669"/>
    <property type="project" value="UniProtKB-UniRule"/>
</dbReference>
<dbReference type="OrthoDB" id="5770785at2"/>
<organism evidence="5 6">
    <name type="scientific">Dyella solisilvae</name>
    <dbReference type="NCBI Taxonomy" id="1920168"/>
    <lineage>
        <taxon>Bacteria</taxon>
        <taxon>Pseudomonadati</taxon>
        <taxon>Pseudomonadota</taxon>
        <taxon>Gammaproteobacteria</taxon>
        <taxon>Lysobacterales</taxon>
        <taxon>Rhodanobacteraceae</taxon>
        <taxon>Dyella</taxon>
    </lineage>
</organism>
<accession>A0A370K631</accession>
<evidence type="ECO:0000256" key="1">
    <source>
        <dbReference type="ARBA" id="ARBA00004496"/>
    </source>
</evidence>
<evidence type="ECO:0000256" key="4">
    <source>
        <dbReference type="HAMAP-Rule" id="MF_02200"/>
    </source>
</evidence>
<evidence type="ECO:0000256" key="2">
    <source>
        <dbReference type="ARBA" id="ARBA00022490"/>
    </source>
</evidence>
<dbReference type="GO" id="GO:0051224">
    <property type="term" value="P:negative regulation of protein transport"/>
    <property type="evidence" value="ECO:0007669"/>
    <property type="project" value="UniProtKB-UniRule"/>
</dbReference>
<comment type="subunit">
    <text evidence="4">Interacts with the cytoplasmic NapA precursor.</text>
</comment>